<keyword evidence="3" id="KW-1185">Reference proteome</keyword>
<dbReference type="InterPro" id="IPR047721">
    <property type="entry name" value="DrmB"/>
</dbReference>
<organism evidence="2 3">
    <name type="scientific">Kitasatospora herbaricolor</name>
    <dbReference type="NCBI Taxonomy" id="68217"/>
    <lineage>
        <taxon>Bacteria</taxon>
        <taxon>Bacillati</taxon>
        <taxon>Actinomycetota</taxon>
        <taxon>Actinomycetes</taxon>
        <taxon>Kitasatosporales</taxon>
        <taxon>Streptomycetaceae</taxon>
        <taxon>Kitasatospora</taxon>
    </lineage>
</organism>
<name>A0ABZ1WFL2_9ACTN</name>
<sequence>MSGYFRRVGAARPSHLMFTGGVGALIDLPNFSVLVKGLESWNHAAVAGADYLVDEPRLRAAVNRELGRYGGAKVKVTELRSAPWLEGADQNPKGDAAQKIGVPATPFPEWLRCTACNELAAVDSGTFTFVNDRPRNPHEARFEHTDCPRRKRALAVAARFTLACTVGHLDEFPYIEFAHGGGPCDKQPKPRMRMEDHGGNQSASVTITCLACNAKRNIREASGVAGRRNLPNCRGRHPHLDHFDPKACTAEPLLMVAGASNHWFPITRTALALPTTDTEGLAKVVEDRWDDLKSITGDVIYDAFAGTPSYSWLKNFDRTRMLAAIAKHRSALEGGTTAEPVGQADLLTPEWQVLSAAEIPVPTDDFALVEAGVPTVLTGLFADVRQVERLREARALIGFTRLDAPDPEDPGLVTRVELSRTPLDWVPASEVRGEGIFVRVQEDLMADWVRRVGKKPEMLAHRDAFGAFRRNRRSDRIETGAEFNEMHGWPGERYIALHTLSHLLIRTIALECGYNSASLAERIYAGTEDDPRTGILIYTAVPDSEGTLGGLVTQGESANFERIVRRALREASRCSADPLCAERLPQPPAQDFLHGAACHICLFVSETTCERGNRFLDRRFIVPIGRDDDLVLTPLGLVE</sequence>
<dbReference type="EMBL" id="CP108482">
    <property type="protein sequence ID" value="WUS59663.1"/>
    <property type="molecule type" value="Genomic_DNA"/>
</dbReference>
<evidence type="ECO:0000313" key="3">
    <source>
        <dbReference type="Proteomes" id="UP001432014"/>
    </source>
</evidence>
<evidence type="ECO:0000313" key="2">
    <source>
        <dbReference type="EMBL" id="WUS59663.1"/>
    </source>
</evidence>
<dbReference type="Pfam" id="PF09369">
    <property type="entry name" value="MZB"/>
    <property type="match status" value="1"/>
</dbReference>
<dbReference type="InterPro" id="IPR018973">
    <property type="entry name" value="MZB"/>
</dbReference>
<evidence type="ECO:0000259" key="1">
    <source>
        <dbReference type="Pfam" id="PF09369"/>
    </source>
</evidence>
<reference evidence="2 3" key="1">
    <citation type="submission" date="2022-10" db="EMBL/GenBank/DDBJ databases">
        <title>The complete genomes of actinobacterial strains from the NBC collection.</title>
        <authorList>
            <person name="Joergensen T.S."/>
            <person name="Alvarez Arevalo M."/>
            <person name="Sterndorff E.B."/>
            <person name="Faurdal D."/>
            <person name="Vuksanovic O."/>
            <person name="Mourched A.-S."/>
            <person name="Charusanti P."/>
            <person name="Shaw S."/>
            <person name="Blin K."/>
            <person name="Weber T."/>
        </authorList>
    </citation>
    <scope>NUCLEOTIDE SEQUENCE [LARGE SCALE GENOMIC DNA]</scope>
    <source>
        <strain evidence="2 3">NBC_01247</strain>
    </source>
</reference>
<feature type="domain" description="MrfA-like Zn-binding" evidence="1">
    <location>
        <begin position="500"/>
        <end position="602"/>
    </location>
</feature>
<proteinExistence type="predicted"/>
<protein>
    <submittedName>
        <fullName evidence="2">DUF1998 domain-containing protein</fullName>
    </submittedName>
</protein>
<accession>A0ABZ1WFL2</accession>
<gene>
    <name evidence="2" type="ORF">OG469_31655</name>
</gene>
<dbReference type="NCBIfam" id="NF038324">
    <property type="entry name" value="DrmB_fam"/>
    <property type="match status" value="1"/>
</dbReference>
<dbReference type="RefSeq" id="WP_329494228.1">
    <property type="nucleotide sequence ID" value="NZ_CP108460.1"/>
</dbReference>
<dbReference type="Proteomes" id="UP001432014">
    <property type="component" value="Chromosome"/>
</dbReference>